<reference evidence="1 2" key="1">
    <citation type="journal article" date="2018" name="Evol. Lett.">
        <title>Horizontal gene cluster transfer increased hallucinogenic mushroom diversity.</title>
        <authorList>
            <person name="Reynolds H.T."/>
            <person name="Vijayakumar V."/>
            <person name="Gluck-Thaler E."/>
            <person name="Korotkin H.B."/>
            <person name="Matheny P.B."/>
            <person name="Slot J.C."/>
        </authorList>
    </citation>
    <scope>NUCLEOTIDE SEQUENCE [LARGE SCALE GENOMIC DNA]</scope>
    <source>
        <strain evidence="1 2">2629</strain>
    </source>
</reference>
<name>A0A409YS01_9AGAR</name>
<organism evidence="1 2">
    <name type="scientific">Panaeolus cyanescens</name>
    <dbReference type="NCBI Taxonomy" id="181874"/>
    <lineage>
        <taxon>Eukaryota</taxon>
        <taxon>Fungi</taxon>
        <taxon>Dikarya</taxon>
        <taxon>Basidiomycota</taxon>
        <taxon>Agaricomycotina</taxon>
        <taxon>Agaricomycetes</taxon>
        <taxon>Agaricomycetidae</taxon>
        <taxon>Agaricales</taxon>
        <taxon>Agaricineae</taxon>
        <taxon>Galeropsidaceae</taxon>
        <taxon>Panaeolus</taxon>
    </lineage>
</organism>
<protein>
    <submittedName>
        <fullName evidence="1">Uncharacterized protein</fullName>
    </submittedName>
</protein>
<comment type="caution">
    <text evidence="1">The sequence shown here is derived from an EMBL/GenBank/DDBJ whole genome shotgun (WGS) entry which is preliminary data.</text>
</comment>
<evidence type="ECO:0000313" key="1">
    <source>
        <dbReference type="EMBL" id="PPR05770.1"/>
    </source>
</evidence>
<evidence type="ECO:0000313" key="2">
    <source>
        <dbReference type="Proteomes" id="UP000284842"/>
    </source>
</evidence>
<feature type="non-terminal residue" evidence="1">
    <location>
        <position position="1"/>
    </location>
</feature>
<dbReference type="InParanoid" id="A0A409YS01"/>
<accession>A0A409YS01</accession>
<gene>
    <name evidence="1" type="ORF">CVT24_006836</name>
</gene>
<dbReference type="AlphaFoldDB" id="A0A409YS01"/>
<dbReference type="EMBL" id="NHTK01000754">
    <property type="protein sequence ID" value="PPR05770.1"/>
    <property type="molecule type" value="Genomic_DNA"/>
</dbReference>
<keyword evidence="2" id="KW-1185">Reference proteome</keyword>
<dbReference type="Proteomes" id="UP000284842">
    <property type="component" value="Unassembled WGS sequence"/>
</dbReference>
<sequence length="281" mass="31931">LVQTSSSLIKITSSHLIGLILSEFGNEAQDVWTADSFCSFLREYLSAKLKDQDDLCTVDLHNLGLLYSPHDNPNTSWLITIMPLFYSTDFAPSDPNPWAVYCDNPSPPLGYLTNNKALLLALSVIADIAKHQEALDQKFECVSFAVTFIPFPSNNQVDYSEHTAKFMLNVMVSLCANQSELWVALVSLDDFPRHYKRYLARYFSWIHVEGPPTPPSTTEVVDQDLDNFPNAQIEDSDVLEIRNMMQQDLDPQPGYVSPAKQFLEYFDPFTFVEVPRNSFIR</sequence>
<proteinExistence type="predicted"/>